<dbReference type="Pfam" id="PF02729">
    <property type="entry name" value="OTCace_N"/>
    <property type="match status" value="1"/>
</dbReference>
<keyword evidence="5 7" id="KW-0808">Transferase</keyword>
<feature type="binding site" evidence="7">
    <location>
        <begin position="278"/>
        <end position="279"/>
    </location>
    <ligand>
        <name>carbamoyl phosphate</name>
        <dbReference type="ChEBI" id="CHEBI:58228"/>
    </ligand>
</feature>
<evidence type="ECO:0000256" key="2">
    <source>
        <dbReference type="ARBA" id="ARBA00007805"/>
    </source>
</evidence>
<feature type="binding site" evidence="7">
    <location>
        <begin position="242"/>
        <end position="243"/>
    </location>
    <ligand>
        <name>L-ornithine</name>
        <dbReference type="ChEBI" id="CHEBI:46911"/>
    </ligand>
</feature>
<feature type="binding site" evidence="7">
    <location>
        <begin position="143"/>
        <end position="146"/>
    </location>
    <ligand>
        <name>carbamoyl phosphate</name>
        <dbReference type="ChEBI" id="CHEBI:58228"/>
    </ligand>
</feature>
<keyword evidence="7" id="KW-0963">Cytoplasm</keyword>
<dbReference type="Proteomes" id="UP000065807">
    <property type="component" value="Chromosome"/>
</dbReference>
<dbReference type="GO" id="GO:0042450">
    <property type="term" value="P:L-arginine biosynthetic process via ornithine"/>
    <property type="evidence" value="ECO:0007669"/>
    <property type="project" value="UniProtKB-UniRule"/>
</dbReference>
<dbReference type="Pfam" id="PF00185">
    <property type="entry name" value="OTCace"/>
    <property type="match status" value="1"/>
</dbReference>
<comment type="pathway">
    <text evidence="1">Amino-acid biosynthesis; L-arginine biosynthesis; L-arginine from L-ornithine and carbamoyl phosphate: step 1/3.</text>
</comment>
<dbReference type="GO" id="GO:0004585">
    <property type="term" value="F:ornithine carbamoyltransferase activity"/>
    <property type="evidence" value="ECO:0007669"/>
    <property type="project" value="UniProtKB-UniRule"/>
</dbReference>
<comment type="subcellular location">
    <subcellularLocation>
        <location evidence="7">Cytoplasm</location>
    </subcellularLocation>
</comment>
<dbReference type="InterPro" id="IPR006131">
    <property type="entry name" value="Asp_carbamoyltransf_Asp/Orn-bd"/>
</dbReference>
<dbReference type="PANTHER" id="PTHR45753">
    <property type="entry name" value="ORNITHINE CARBAMOYLTRANSFERASE, MITOCHONDRIAL"/>
    <property type="match status" value="1"/>
</dbReference>
<dbReference type="InterPro" id="IPR006132">
    <property type="entry name" value="Asp/Orn_carbamoyltranf_P-bd"/>
</dbReference>
<evidence type="ECO:0000313" key="11">
    <source>
        <dbReference type="Proteomes" id="UP000065807"/>
    </source>
</evidence>
<accession>A0A0K2SJN9</accession>
<dbReference type="GO" id="GO:0005737">
    <property type="term" value="C:cytoplasm"/>
    <property type="evidence" value="ECO:0007669"/>
    <property type="project" value="UniProtKB-SubCell"/>
</dbReference>
<feature type="binding site" evidence="7">
    <location>
        <begin position="65"/>
        <end position="68"/>
    </location>
    <ligand>
        <name>carbamoyl phosphate</name>
        <dbReference type="ChEBI" id="CHEBI:58228"/>
    </ligand>
</feature>
<dbReference type="STRING" id="1555112.LIP_1371"/>
<comment type="catalytic activity">
    <reaction evidence="6 7">
        <text>carbamoyl phosphate + L-ornithine = L-citrulline + phosphate + H(+)</text>
        <dbReference type="Rhea" id="RHEA:19513"/>
        <dbReference type="ChEBI" id="CHEBI:15378"/>
        <dbReference type="ChEBI" id="CHEBI:43474"/>
        <dbReference type="ChEBI" id="CHEBI:46911"/>
        <dbReference type="ChEBI" id="CHEBI:57743"/>
        <dbReference type="ChEBI" id="CHEBI:58228"/>
        <dbReference type="EC" id="2.1.3.3"/>
    </reaction>
</comment>
<dbReference type="PRINTS" id="PR00102">
    <property type="entry name" value="OTCASE"/>
</dbReference>
<dbReference type="EC" id="2.1.3.3" evidence="3 7"/>
<protein>
    <recommendedName>
        <fullName evidence="4 7">Ornithine carbamoyltransferase</fullName>
        <shortName evidence="7">OTCase</shortName>
        <ecNumber evidence="3 7">2.1.3.3</ecNumber>
    </recommendedName>
</protein>
<dbReference type="InterPro" id="IPR002292">
    <property type="entry name" value="Orn/put_carbamltrans"/>
</dbReference>
<dbReference type="InterPro" id="IPR024904">
    <property type="entry name" value="OTCase_ArgI"/>
</dbReference>
<feature type="domain" description="Aspartate/ornithine carbamoyltransferase carbamoyl-P binding" evidence="9">
    <location>
        <begin position="17"/>
        <end position="156"/>
    </location>
</feature>
<evidence type="ECO:0000256" key="1">
    <source>
        <dbReference type="ARBA" id="ARBA00004975"/>
    </source>
</evidence>
<dbReference type="NCBIfam" id="TIGR00658">
    <property type="entry name" value="orni_carb_tr"/>
    <property type="match status" value="1"/>
</dbReference>
<keyword evidence="11" id="KW-1185">Reference proteome</keyword>
<dbReference type="FunFam" id="3.40.50.1370:FF:000008">
    <property type="entry name" value="Ornithine carbamoyltransferase"/>
    <property type="match status" value="1"/>
</dbReference>
<feature type="binding site" evidence="7">
    <location>
        <position position="174"/>
    </location>
    <ligand>
        <name>L-ornithine</name>
        <dbReference type="ChEBI" id="CHEBI:46911"/>
    </ligand>
</feature>
<gene>
    <name evidence="10" type="ORF">LIP_1371</name>
</gene>
<reference evidence="11" key="1">
    <citation type="submission" date="2015-07" db="EMBL/GenBank/DDBJ databases">
        <title>Complete genome sequence and phylogenetic analysis of Limnochorda pilosa.</title>
        <authorList>
            <person name="Watanabe M."/>
            <person name="Kojima H."/>
            <person name="Fukui M."/>
        </authorList>
    </citation>
    <scope>NUCLEOTIDE SEQUENCE [LARGE SCALE GENOMIC DNA]</scope>
    <source>
        <strain evidence="11">HC45</strain>
    </source>
</reference>
<dbReference type="PROSITE" id="PS00097">
    <property type="entry name" value="CARBAMOYLTRANSFERASE"/>
    <property type="match status" value="1"/>
</dbReference>
<feature type="binding site" evidence="7">
    <location>
        <position position="238"/>
    </location>
    <ligand>
        <name>L-ornithine</name>
        <dbReference type="ChEBI" id="CHEBI:46911"/>
    </ligand>
</feature>
<comment type="similarity">
    <text evidence="2 7">Belongs to the aspartate/ornithine carbamoyltransferase superfamily. OTCase family.</text>
</comment>
<feature type="binding site" evidence="7">
    <location>
        <position position="116"/>
    </location>
    <ligand>
        <name>carbamoyl phosphate</name>
        <dbReference type="ChEBI" id="CHEBI:58228"/>
    </ligand>
</feature>
<evidence type="ECO:0000259" key="9">
    <source>
        <dbReference type="Pfam" id="PF02729"/>
    </source>
</evidence>
<evidence type="ECO:0000256" key="3">
    <source>
        <dbReference type="ARBA" id="ARBA00013007"/>
    </source>
</evidence>
<feature type="binding site" evidence="7">
    <location>
        <position position="92"/>
    </location>
    <ligand>
        <name>carbamoyl phosphate</name>
        <dbReference type="ChEBI" id="CHEBI:58228"/>
    </ligand>
</feature>
<feature type="domain" description="Aspartate/ornithine carbamoyltransferase Asp/Orn-binding" evidence="8">
    <location>
        <begin position="165"/>
        <end position="316"/>
    </location>
</feature>
<evidence type="ECO:0000259" key="8">
    <source>
        <dbReference type="Pfam" id="PF00185"/>
    </source>
</evidence>
<evidence type="ECO:0000256" key="4">
    <source>
        <dbReference type="ARBA" id="ARBA00016634"/>
    </source>
</evidence>
<dbReference type="SUPFAM" id="SSF53671">
    <property type="entry name" value="Aspartate/ornithine carbamoyltransferase"/>
    <property type="match status" value="1"/>
</dbReference>
<name>A0A0K2SJN9_LIMPI</name>
<dbReference type="PRINTS" id="PR00100">
    <property type="entry name" value="AOTCASE"/>
</dbReference>
<dbReference type="EMBL" id="AP014924">
    <property type="protein sequence ID" value="BAS27222.1"/>
    <property type="molecule type" value="Genomic_DNA"/>
</dbReference>
<dbReference type="PATRIC" id="fig|1555112.3.peg.1411"/>
<evidence type="ECO:0000313" key="10">
    <source>
        <dbReference type="EMBL" id="BAS27222.1"/>
    </source>
</evidence>
<feature type="binding site" evidence="7">
    <location>
        <position position="306"/>
    </location>
    <ligand>
        <name>carbamoyl phosphate</name>
        <dbReference type="ChEBI" id="CHEBI:58228"/>
    </ligand>
</feature>
<reference evidence="11" key="2">
    <citation type="journal article" date="2016" name="Int. J. Syst. Evol. Microbiol.">
        <title>Complete genome sequence and cell structure of Limnochorda pilosa, a Gram-negative spore-former within the phylum Firmicutes.</title>
        <authorList>
            <person name="Watanabe M."/>
            <person name="Kojima H."/>
            <person name="Fukui M."/>
        </authorList>
    </citation>
    <scope>NUCLEOTIDE SEQUENCE [LARGE SCALE GENOMIC DNA]</scope>
    <source>
        <strain evidence="11">HC45</strain>
    </source>
</reference>
<evidence type="ECO:0000256" key="6">
    <source>
        <dbReference type="ARBA" id="ARBA00048772"/>
    </source>
</evidence>
<dbReference type="InterPro" id="IPR006130">
    <property type="entry name" value="Asp/Orn_carbamoylTrfase"/>
</dbReference>
<dbReference type="HAMAP" id="MF_01109">
    <property type="entry name" value="OTCase"/>
    <property type="match status" value="1"/>
</dbReference>
<dbReference type="KEGG" id="lpil:LIP_1371"/>
<dbReference type="NCBIfam" id="NF001986">
    <property type="entry name" value="PRK00779.1"/>
    <property type="match status" value="1"/>
</dbReference>
<dbReference type="GO" id="GO:0019240">
    <property type="term" value="P:citrulline biosynthetic process"/>
    <property type="evidence" value="ECO:0007669"/>
    <property type="project" value="TreeGrafter"/>
</dbReference>
<dbReference type="OrthoDB" id="9802587at2"/>
<dbReference type="Gene3D" id="3.40.50.1370">
    <property type="entry name" value="Aspartate/ornithine carbamoyltransferase"/>
    <property type="match status" value="2"/>
</dbReference>
<evidence type="ECO:0000256" key="7">
    <source>
        <dbReference type="HAMAP-Rule" id="MF_01109"/>
    </source>
</evidence>
<sequence length="327" mass="36025">MEQLLRDEVAQEMAGHDFLTIADLSSEAFQRIIDVAAVLKQARRAPWTRALLDGRSLAMIFTKASTRTRVSFEVGMHELGGFTLFLNPQDLQLGRGETVADTARVLSRMVDGILIRTYAQAEVEELARHATVPVINGLTDSYHPTQVVADFLTLREHKGDLHRLVVTYVGDGNNVAHSLMLGAARVGMELRVCTPEELPPDPRVVAMARRKAEETGARIVLGRDPEEAAQGADALYTDVWASMGQEAEHDRRVSILRRYQVNEELLARARPGAVVLHCLPAHRGEEITDAVMDGPQSVVFDEAENRLHAQKAILALFLGVGEGRAEV</sequence>
<dbReference type="PANTHER" id="PTHR45753:SF3">
    <property type="entry name" value="ORNITHINE TRANSCARBAMYLASE, MITOCHONDRIAL"/>
    <property type="match status" value="1"/>
</dbReference>
<organism evidence="10 11">
    <name type="scientific">Limnochorda pilosa</name>
    <dbReference type="NCBI Taxonomy" id="1555112"/>
    <lineage>
        <taxon>Bacteria</taxon>
        <taxon>Bacillati</taxon>
        <taxon>Bacillota</taxon>
        <taxon>Limnochordia</taxon>
        <taxon>Limnochordales</taxon>
        <taxon>Limnochordaceae</taxon>
        <taxon>Limnochorda</taxon>
    </lineage>
</organism>
<proteinExistence type="inferred from homology"/>
<dbReference type="InterPro" id="IPR036901">
    <property type="entry name" value="Asp/Orn_carbamoylTrfase_sf"/>
</dbReference>
<dbReference type="GO" id="GO:0016597">
    <property type="term" value="F:amino acid binding"/>
    <property type="evidence" value="ECO:0007669"/>
    <property type="project" value="InterPro"/>
</dbReference>
<dbReference type="AlphaFoldDB" id="A0A0K2SJN9"/>
<evidence type="ECO:0000256" key="5">
    <source>
        <dbReference type="ARBA" id="ARBA00022679"/>
    </source>
</evidence>
<dbReference type="RefSeq" id="WP_144440368.1">
    <property type="nucleotide sequence ID" value="NZ_AP014924.1"/>
</dbReference>